<accession>A0A8A4KD02</accession>
<dbReference type="Pfam" id="PF19044">
    <property type="entry name" value="P-loop_TraG"/>
    <property type="match status" value="1"/>
</dbReference>
<dbReference type="AlphaFoldDB" id="A0A8A4KD02"/>
<dbReference type="InterPro" id="IPR027417">
    <property type="entry name" value="P-loop_NTPase"/>
</dbReference>
<dbReference type="InterPro" id="IPR043964">
    <property type="entry name" value="P-loop_TraG"/>
</dbReference>
<organism evidence="2 3">
    <name type="scientific">Pantoea ananas</name>
    <name type="common">Erwinia uredovora</name>
    <dbReference type="NCBI Taxonomy" id="553"/>
    <lineage>
        <taxon>Bacteria</taxon>
        <taxon>Pseudomonadati</taxon>
        <taxon>Pseudomonadota</taxon>
        <taxon>Gammaproteobacteria</taxon>
        <taxon>Enterobacterales</taxon>
        <taxon>Erwiniaceae</taxon>
        <taxon>Pantoea</taxon>
    </lineage>
</organism>
<dbReference type="SUPFAM" id="SSF52540">
    <property type="entry name" value="P-loop containing nucleoside triphosphate hydrolases"/>
    <property type="match status" value="1"/>
</dbReference>
<dbReference type="EMBL" id="CP059085">
    <property type="protein sequence ID" value="QTC48479.1"/>
    <property type="molecule type" value="Genomic_DNA"/>
</dbReference>
<feature type="domain" description="TraG P-loop" evidence="1">
    <location>
        <begin position="473"/>
        <end position="748"/>
    </location>
</feature>
<gene>
    <name evidence="2" type="primary">traC</name>
    <name evidence="2" type="ORF">H0Z12_22095</name>
</gene>
<dbReference type="NCBIfam" id="TIGR02746">
    <property type="entry name" value="TraC-F-type"/>
    <property type="match status" value="1"/>
</dbReference>
<geneLocation type="plasmid" evidence="2 3">
    <name>pOC5aB</name>
</geneLocation>
<dbReference type="RefSeq" id="WP_207806773.1">
    <property type="nucleotide sequence ID" value="NZ_CP059085.1"/>
</dbReference>
<proteinExistence type="predicted"/>
<dbReference type="InterPro" id="IPR053155">
    <property type="entry name" value="F-pilin_assembly_TraC"/>
</dbReference>
<evidence type="ECO:0000259" key="1">
    <source>
        <dbReference type="Pfam" id="PF19044"/>
    </source>
</evidence>
<dbReference type="Gene3D" id="3.40.50.300">
    <property type="entry name" value="P-loop containing nucleotide triphosphate hydrolases"/>
    <property type="match status" value="1"/>
</dbReference>
<keyword evidence="2" id="KW-0614">Plasmid</keyword>
<dbReference type="PANTHER" id="PTHR38467">
    <property type="match status" value="1"/>
</dbReference>
<evidence type="ECO:0000313" key="3">
    <source>
        <dbReference type="Proteomes" id="UP000663901"/>
    </source>
</evidence>
<protein>
    <submittedName>
        <fullName evidence="2">Type IV secretion system protein TraC</fullName>
    </submittedName>
</protein>
<name>A0A8A4KD02_PANAN</name>
<evidence type="ECO:0000313" key="2">
    <source>
        <dbReference type="EMBL" id="QTC48479.1"/>
    </source>
</evidence>
<reference evidence="2" key="1">
    <citation type="submission" date="2020-07" db="EMBL/GenBank/DDBJ databases">
        <title>Genome Sequences for Panteoa spp. that cause Center Rot in Onions.</title>
        <authorList>
            <person name="Asselin J.A."/>
            <person name="Helmann T."/>
            <person name="Beer S."/>
            <person name="Stodghill P."/>
        </authorList>
    </citation>
    <scope>NUCLEOTIDE SEQUENCE</scope>
    <source>
        <strain evidence="2">OC5a</strain>
        <plasmid evidence="2">pOC5aB</plasmid>
    </source>
</reference>
<dbReference type="Proteomes" id="UP000663901">
    <property type="component" value="Plasmid pOC5aB"/>
</dbReference>
<dbReference type="InterPro" id="IPR014117">
    <property type="entry name" value="TraC-F-type"/>
</dbReference>
<dbReference type="Pfam" id="PF11130">
    <property type="entry name" value="TraC_F_IV"/>
    <property type="match status" value="1"/>
</dbReference>
<sequence length="893" mass="100591">MANKWLDQLAGILESGRQVSGAKEASALLQQNFSYPSLSSLLPWRMYDGQSDLYINGRSVGFMLELSPLIGANQQVVQGLDTLLREKLPRKTPLTVMMVASKCVGGMLQQALSVDMWKGPMAPRLNAITRAYWERAALKGFTNQREYPLYLRNYRVFLVYAQSGRGGISGMDEVSRVRDSVTMALKGSYMDCRRIQPGEFLSVMREQLNHRPGQVTASDGYWNPDQELHRQAVHPSTELEVYPGYLRMLTARQPEDRRLDKNDDSLVSATRIVSMQLSEAPKQFALWQGADNLQNMRFPELGIPCPFILSWTVVVEDQMQSQNEAFRKEQDLAKKVASTYARLFPDVERSYREWKELRQGLSTNEISMCDINFNLTLFTPDSDKEQQFCEVKATNVFSKNGLQISSPKMMQLRNWLTTLPFVVQEGLWDDMKRMGATLRCKTFNAANLMPVVAERQMSEKGSPLPTYRNQLAFFDMFEKRNGATNSNIAVTGTTGAGKSFFIQELLRQVLNSGGYGWVIDMGESYKNFCHQAGGVYLDGASLRFNPFANITDVTDMKRMAERVKGLLAVLANPAGELDQISESVLLKAVNAAWEAKQNRARIDDVVYYLKSDAVQQEYGQQPTIMSRIHELVLLLDQWCTWGTNGEYFNSDNPTLNSNTRFAVLEMLSLESQPHLLSAILYSLILAIQDKMYHSSRKIKKLAVIDEAWRLFSGHNPHAARFIETGYRTVRRHMGAFITITQGISDFTGLPEQPAPSAAAAAWNCSGTKVTLLQDNKALTTYLNANPDQFSEMETQIIRGFEAAGDTGFSSVMMSTGKNTSFHRVFTDPITRAMFSSEPSEFQYMADAQKAGATSEEAAYMLASEPFKFGQELAELELWAGLRKPESEKEKDYA</sequence>
<dbReference type="PANTHER" id="PTHR38467:SF1">
    <property type="entry name" value="CONJUGATIVE TRANSFER: ASSEMBLY"/>
    <property type="match status" value="1"/>
</dbReference>
<dbReference type="Gene3D" id="1.10.8.730">
    <property type="match status" value="1"/>
</dbReference>
<dbReference type="NCBIfam" id="NF010278">
    <property type="entry name" value="PRK13721.1"/>
    <property type="match status" value="1"/>
</dbReference>
<dbReference type="InterPro" id="IPR025955">
    <property type="entry name" value="TraC/Conjuga_ATPase"/>
</dbReference>